<gene>
    <name evidence="8" type="ORF">TBK1r_34790</name>
</gene>
<comment type="catalytic activity">
    <reaction evidence="6">
        <text>2 D-glyceraldehyde 3-phosphate = 4-(hydroxymethyl)-2-furancarboxaldehyde phosphate + phosphate + 2 H2O</text>
        <dbReference type="Rhea" id="RHEA:43536"/>
        <dbReference type="ChEBI" id="CHEBI:15377"/>
        <dbReference type="ChEBI" id="CHEBI:43474"/>
        <dbReference type="ChEBI" id="CHEBI:59776"/>
        <dbReference type="ChEBI" id="CHEBI:83407"/>
        <dbReference type="EC" id="4.2.3.153"/>
    </reaction>
</comment>
<organism evidence="8 9">
    <name type="scientific">Stieleria magnilauensis</name>
    <dbReference type="NCBI Taxonomy" id="2527963"/>
    <lineage>
        <taxon>Bacteria</taxon>
        <taxon>Pseudomonadati</taxon>
        <taxon>Planctomycetota</taxon>
        <taxon>Planctomycetia</taxon>
        <taxon>Pirellulales</taxon>
        <taxon>Pirellulaceae</taxon>
        <taxon>Stieleria</taxon>
    </lineage>
</organism>
<feature type="region of interest" description="Disordered" evidence="7">
    <location>
        <begin position="1"/>
        <end position="20"/>
    </location>
</feature>
<keyword evidence="4" id="KW-0704">Schiff base</keyword>
<evidence type="ECO:0000313" key="8">
    <source>
        <dbReference type="EMBL" id="QDV84528.1"/>
    </source>
</evidence>
<evidence type="ECO:0000256" key="3">
    <source>
        <dbReference type="ARBA" id="ARBA00023239"/>
    </source>
</evidence>
<proteinExistence type="predicted"/>
<dbReference type="PIRSF" id="PIRSF015957">
    <property type="entry name" value="UCP015957"/>
    <property type="match status" value="1"/>
</dbReference>
<evidence type="ECO:0000256" key="7">
    <source>
        <dbReference type="SAM" id="MobiDB-lite"/>
    </source>
</evidence>
<evidence type="ECO:0000256" key="1">
    <source>
        <dbReference type="ARBA" id="ARBA00003810"/>
    </source>
</evidence>
<dbReference type="EC" id="4.2.3.153" evidence="2"/>
<protein>
    <recommendedName>
        <fullName evidence="2">(5-formylfuran-3-yl)methyl phosphate synthase</fullName>
        <ecNumber evidence="2">4.2.3.153</ecNumber>
    </recommendedName>
    <alternativeName>
        <fullName evidence="5">4-(hydroxymethyl)-2-furancarboxaldehyde-phosphate synthase</fullName>
    </alternativeName>
</protein>
<evidence type="ECO:0000256" key="6">
    <source>
        <dbReference type="ARBA" id="ARBA00047628"/>
    </source>
</evidence>
<sequence>MPPNAPLNAPSSRLRDPVKTPPAIAKPQWLVSVRDLVEATRAVEFDVDILDLKEPDRGALAPVGVQIWQQLARQTACWSTAGKDAPMLSAALGESDQAVGLADQVPPQFAFAKAGPSGCNKPDQIRGMWEAVEKRIPDPVELVAVAYADHRSADCLPAEAILDLAARHGFRRILLDTFEKNGRSSIDLMTAQRLSNFGRQAYRRQLWWSLAGSITLGHVSGIAELIPPPEFRPNCFAVRGAVCDGDRTGTLSPDKMRQWMRVLGECAGDVQP</sequence>
<evidence type="ECO:0000256" key="5">
    <source>
        <dbReference type="ARBA" id="ARBA00032523"/>
    </source>
</evidence>
<keyword evidence="3" id="KW-0456">Lyase</keyword>
<evidence type="ECO:0000256" key="4">
    <source>
        <dbReference type="ARBA" id="ARBA00023270"/>
    </source>
</evidence>
<evidence type="ECO:0000313" key="9">
    <source>
        <dbReference type="Proteomes" id="UP000318081"/>
    </source>
</evidence>
<evidence type="ECO:0000256" key="2">
    <source>
        <dbReference type="ARBA" id="ARBA00012553"/>
    </source>
</evidence>
<dbReference type="InterPro" id="IPR007565">
    <property type="entry name" value="4HFCP_synth"/>
</dbReference>
<comment type="function">
    <text evidence="1">Catalyzes the formation of 4-(hydroxymethyl)-2-furancarboxaldehyde phosphate (4-HFC-P) from two molecules of glyceraldehyde-3-P (GA-3-P).</text>
</comment>
<dbReference type="Proteomes" id="UP000318081">
    <property type="component" value="Chromosome"/>
</dbReference>
<accession>A0ABX5XR88</accession>
<reference evidence="8 9" key="1">
    <citation type="submission" date="2019-02" db="EMBL/GenBank/DDBJ databases">
        <title>Deep-cultivation of Planctomycetes and their phenomic and genomic characterization uncovers novel biology.</title>
        <authorList>
            <person name="Wiegand S."/>
            <person name="Jogler M."/>
            <person name="Boedeker C."/>
            <person name="Pinto D."/>
            <person name="Vollmers J."/>
            <person name="Rivas-Marin E."/>
            <person name="Kohn T."/>
            <person name="Peeters S.H."/>
            <person name="Heuer A."/>
            <person name="Rast P."/>
            <person name="Oberbeckmann S."/>
            <person name="Bunk B."/>
            <person name="Jeske O."/>
            <person name="Meyerdierks A."/>
            <person name="Storesund J.E."/>
            <person name="Kallscheuer N."/>
            <person name="Luecker S."/>
            <person name="Lage O.M."/>
            <person name="Pohl T."/>
            <person name="Merkel B.J."/>
            <person name="Hornburger P."/>
            <person name="Mueller R.-W."/>
            <person name="Bruemmer F."/>
            <person name="Labrenz M."/>
            <person name="Spormann A.M."/>
            <person name="Op den Camp H."/>
            <person name="Overmann J."/>
            <person name="Amann R."/>
            <person name="Jetten M.S.M."/>
            <person name="Mascher T."/>
            <person name="Medema M.H."/>
            <person name="Devos D.P."/>
            <person name="Kaster A.-K."/>
            <person name="Ovreas L."/>
            <person name="Rohde M."/>
            <person name="Galperin M.Y."/>
            <person name="Jogler C."/>
        </authorList>
    </citation>
    <scope>NUCLEOTIDE SEQUENCE [LARGE SCALE GENOMIC DNA]</scope>
    <source>
        <strain evidence="8 9">TBK1r</strain>
    </source>
</reference>
<name>A0ABX5XR88_9BACT</name>
<keyword evidence="9" id="KW-1185">Reference proteome</keyword>
<dbReference type="Pfam" id="PF04476">
    <property type="entry name" value="4HFCP_synth"/>
    <property type="match status" value="1"/>
</dbReference>
<dbReference type="EMBL" id="CP036432">
    <property type="protein sequence ID" value="QDV84528.1"/>
    <property type="molecule type" value="Genomic_DNA"/>
</dbReference>